<evidence type="ECO:0000256" key="3">
    <source>
        <dbReference type="ARBA" id="ARBA00004286"/>
    </source>
</evidence>
<evidence type="ECO:0000256" key="10">
    <source>
        <dbReference type="ARBA" id="ARBA00022759"/>
    </source>
</evidence>
<feature type="region of interest" description="Disordered" evidence="17">
    <location>
        <begin position="261"/>
        <end position="285"/>
    </location>
</feature>
<dbReference type="SUPFAM" id="SSF53335">
    <property type="entry name" value="S-adenosyl-L-methionine-dependent methyltransferases"/>
    <property type="match status" value="3"/>
</dbReference>
<dbReference type="GO" id="GO:0016788">
    <property type="term" value="F:hydrolase activity, acting on ester bonds"/>
    <property type="evidence" value="ECO:0007669"/>
    <property type="project" value="InterPro"/>
</dbReference>
<dbReference type="InterPro" id="IPR006084">
    <property type="entry name" value="XPG/Rad2"/>
</dbReference>
<dbReference type="InterPro" id="IPR019410">
    <property type="entry name" value="Methyltransf_16"/>
</dbReference>
<evidence type="ECO:0000313" key="20">
    <source>
        <dbReference type="EMBL" id="AWP01420.1"/>
    </source>
</evidence>
<organism evidence="20 21">
    <name type="scientific">Scophthalmus maximus</name>
    <name type="common">Turbot</name>
    <name type="synonym">Psetta maxima</name>
    <dbReference type="NCBI Taxonomy" id="52904"/>
    <lineage>
        <taxon>Eukaryota</taxon>
        <taxon>Metazoa</taxon>
        <taxon>Chordata</taxon>
        <taxon>Craniata</taxon>
        <taxon>Vertebrata</taxon>
        <taxon>Euteleostomi</taxon>
        <taxon>Actinopterygii</taxon>
        <taxon>Neopterygii</taxon>
        <taxon>Teleostei</taxon>
        <taxon>Neoteleostei</taxon>
        <taxon>Acanthomorphata</taxon>
        <taxon>Carangaria</taxon>
        <taxon>Pleuronectiformes</taxon>
        <taxon>Pleuronectoidei</taxon>
        <taxon>Scophthalmidae</taxon>
        <taxon>Scophthalmus</taxon>
    </lineage>
</organism>
<feature type="compositionally biased region" description="Polar residues" evidence="17">
    <location>
        <begin position="363"/>
        <end position="374"/>
    </location>
</feature>
<feature type="compositionally biased region" description="Acidic residues" evidence="17">
    <location>
        <begin position="1610"/>
        <end position="1625"/>
    </location>
</feature>
<dbReference type="GO" id="GO:0008168">
    <property type="term" value="F:methyltransferase activity"/>
    <property type="evidence" value="ECO:0007669"/>
    <property type="project" value="UniProtKB-KW"/>
</dbReference>
<keyword evidence="10" id="KW-0255">Endonuclease</keyword>
<keyword evidence="13" id="KW-0460">Magnesium</keyword>
<keyword evidence="8" id="KW-0540">Nuclease</keyword>
<feature type="domain" description="XPG-I" evidence="18">
    <location>
        <begin position="757"/>
        <end position="826"/>
    </location>
</feature>
<dbReference type="GO" id="GO:0046872">
    <property type="term" value="F:metal ion binding"/>
    <property type="evidence" value="ECO:0007669"/>
    <property type="project" value="UniProtKB-KW"/>
</dbReference>
<keyword evidence="7" id="KW-0949">S-adenosyl-L-methionine</keyword>
<feature type="region of interest" description="Disordered" evidence="17">
    <location>
        <begin position="1356"/>
        <end position="1392"/>
    </location>
</feature>
<dbReference type="PROSITE" id="PS00841">
    <property type="entry name" value="XPG_1"/>
    <property type="match status" value="1"/>
</dbReference>
<dbReference type="Pfam" id="PF00752">
    <property type="entry name" value="XPG_N"/>
    <property type="match status" value="1"/>
</dbReference>
<dbReference type="Proteomes" id="UP000246464">
    <property type="component" value="Chromosome 5"/>
</dbReference>
<name>A0A2U9BC77_SCOMX</name>
<evidence type="ECO:0000259" key="19">
    <source>
        <dbReference type="SMART" id="SM00485"/>
    </source>
</evidence>
<dbReference type="STRING" id="52904.ENSSMAP00000034887"/>
<dbReference type="FunFam" id="1.10.150.20:FF:000037">
    <property type="entry name" value="DNA repair protein complementing XP-G cells homolog"/>
    <property type="match status" value="1"/>
</dbReference>
<dbReference type="CDD" id="cd09904">
    <property type="entry name" value="H3TH_XPG"/>
    <property type="match status" value="1"/>
</dbReference>
<feature type="compositionally biased region" description="Basic and acidic residues" evidence="17">
    <location>
        <begin position="1375"/>
        <end position="1384"/>
    </location>
</feature>
<evidence type="ECO:0000256" key="9">
    <source>
        <dbReference type="ARBA" id="ARBA00022723"/>
    </source>
</evidence>
<dbReference type="FunFam" id="3.40.50.1010:FF:000023">
    <property type="entry name" value="DNA repair protein complementing XP-G cells"/>
    <property type="match status" value="1"/>
</dbReference>
<feature type="compositionally biased region" description="Polar residues" evidence="17">
    <location>
        <begin position="466"/>
        <end position="481"/>
    </location>
</feature>
<evidence type="ECO:0000256" key="5">
    <source>
        <dbReference type="ARBA" id="ARBA00022454"/>
    </source>
</evidence>
<dbReference type="GO" id="GO:0005694">
    <property type="term" value="C:chromosome"/>
    <property type="evidence" value="ECO:0007669"/>
    <property type="project" value="UniProtKB-SubCell"/>
</dbReference>
<evidence type="ECO:0000256" key="4">
    <source>
        <dbReference type="ARBA" id="ARBA00005283"/>
    </source>
</evidence>
<keyword evidence="16" id="KW-0539">Nucleus</keyword>
<feature type="domain" description="XPG N-terminal" evidence="19">
    <location>
        <begin position="1"/>
        <end position="98"/>
    </location>
</feature>
<evidence type="ECO:0000256" key="15">
    <source>
        <dbReference type="ARBA" id="ARBA00023204"/>
    </source>
</evidence>
<dbReference type="InterPro" id="IPR006085">
    <property type="entry name" value="XPG_DNA_repair_N"/>
</dbReference>
<dbReference type="InterPro" id="IPR001044">
    <property type="entry name" value="XPG/Rad2_eukaryotes"/>
</dbReference>
<dbReference type="Gene3D" id="3.40.50.150">
    <property type="entry name" value="Vaccinia Virus protein VP39"/>
    <property type="match status" value="3"/>
</dbReference>
<keyword evidence="5" id="KW-0158">Chromosome</keyword>
<evidence type="ECO:0000256" key="8">
    <source>
        <dbReference type="ARBA" id="ARBA00022722"/>
    </source>
</evidence>
<keyword evidence="9" id="KW-0479">Metal-binding</keyword>
<feature type="compositionally biased region" description="Acidic residues" evidence="17">
    <location>
        <begin position="610"/>
        <end position="637"/>
    </location>
</feature>
<dbReference type="PROSITE" id="PS00842">
    <property type="entry name" value="XPG_2"/>
    <property type="match status" value="1"/>
</dbReference>
<evidence type="ECO:0000259" key="18">
    <source>
        <dbReference type="SMART" id="SM00484"/>
    </source>
</evidence>
<keyword evidence="12" id="KW-0378">Hydrolase</keyword>
<dbReference type="GO" id="GO:0004520">
    <property type="term" value="F:DNA endonuclease activity"/>
    <property type="evidence" value="ECO:0007669"/>
    <property type="project" value="TreeGrafter"/>
</dbReference>
<dbReference type="GO" id="GO:0005634">
    <property type="term" value="C:nucleus"/>
    <property type="evidence" value="ECO:0007669"/>
    <property type="project" value="UniProtKB-SubCell"/>
</dbReference>
<dbReference type="Gene3D" id="3.40.50.1010">
    <property type="entry name" value="5'-nuclease"/>
    <property type="match status" value="2"/>
</dbReference>
<feature type="compositionally biased region" description="Basic and acidic residues" evidence="17">
    <location>
        <begin position="154"/>
        <end position="164"/>
    </location>
</feature>
<dbReference type="Pfam" id="PF10294">
    <property type="entry name" value="Methyltransf_16"/>
    <property type="match status" value="3"/>
</dbReference>
<feature type="region of interest" description="Disordered" evidence="17">
    <location>
        <begin position="582"/>
        <end position="704"/>
    </location>
</feature>
<dbReference type="InterPro" id="IPR019974">
    <property type="entry name" value="XPG_CS"/>
</dbReference>
<dbReference type="SMART" id="SM00279">
    <property type="entry name" value="HhH2"/>
    <property type="match status" value="1"/>
</dbReference>
<dbReference type="PRINTS" id="PR00853">
    <property type="entry name" value="XPGRADSUPER"/>
</dbReference>
<sequence>MGVHGLWRLLESTGKPTNPETLEGKILAVDISIWLNQAVKGVRDREGNSVQNAHLLTLFHRICKLLFFRIRPVFVFDGDAPLLKKQTLTLRRQRKEELSRESKQTNEKLLRTFLKRQAIKAALGDRSHDPLPSLSSVKRNEVDDIYVLPALPPAEEKDEIRSDQASESSEEEEEKEWDGADSSHVYQGELYEDPNSMDINSEEFASLPPEMKHEILKDMKDLSKRRRTMYHKPPERSGDFSQYQLAGLLQRNHLNQRLEGVEKEMSEQSAGSAPQLSQQDGQNHSVEARRLVSEDNSHYILIKGSAKSKTATATESQPAAPAWSGSSLSGSKRRAADRPEPLWHTVCEGEEEVPSHSSEDAKCSTSKPSQGDTSPPSPRTLKAIRAAMNDSSDEETVDRDKMDGSVSPRTLLAIQKAMAEEEDGAAEHRTLLSNTSTKLQAKSHHPVPQLVISSSDEEAEPDDAKSSPNENSDSKGNSRGQSLHVKDSLFVSISEEEMEEVIGQRNKALHLAVLQKPAKLTEDIRTGSRGQTEKRVELERIDSEHGLITKKDDLVQPQAAASSQITLPINLSAQLFVKPLSAATERQPVLVEQRSNTSTELLEERKGDDVESGGSEESESEESFIEVSGEENIEEDADGSKIREKGCSGEVDEGESKKKENPEESLTEAPAAPLNLEEDEDKQRQKEEKELKEGTETASGSTRAANEWQHLDMEELEALESSLQVEQSNLREQRQQQERMANSVTGQMYLESQELLRLFGVPFLMAPTEAEAQCAALDRADQTHGTITDDSDVWLFGGRHVYKNFFSQDKYVEHYQFSDLQNQLGLDRTKLINLAYLLGSDYTEGVPGVGYVTGMEILNEFPGPGMEPLTQFSKWWSEAQEKKRLVSDPRDTKVKKKLRDLKLQPGFPNPAVAQAYLEPAVDQSDSSFSWGRPHLDMIKEYPFITVRFGWSSRKTEETLQPVIKQLNTQQTQLRIDSFFRMEQQEKQAIRSERLRRAVTCLKRKEREGGEEESEEDTRSPLKSKKGKAASKNQKNGGGENETETSVAGGGFLGTELTVESPPTSLKYVSSISQESVPVKPVPQSTKSLPQKVRNNGSSSSGEDSDGVGEIAMVTARSVFEGSVRGHRAKSTRGRDMETQQSKAMDDSETEQEGLAETIMARRFYPSVLGSEAWEGYTFSDLEIRIKESTDLYGAVLWPSAMVLCHFLETNRDEYNLTDKNVIELGAGTGLVTIVSSLLGAKVTSTDLPDVLGNLRYNVMRNTKNRCKYIPLVTELFWGPEAEQRFPRATHCFDYILAADVVYAHPYLEELIDTFDHLCQANTQILWAMRFRLDPENSFVERFRQRFHLEELYDLPRKEEEEEEEEEKEEEEGEEKYDSQTKESAFRTQQRQSFRVSSTDKEVYNYTGREICIEEALHSYAGMIWPEALALSHYLDTHREQLNLVDKEVLAIGAGTGLVSVVAAFLGAWVTATDRPEVLNNLRLNLSRNTRGRCRHTPQVAALSWDHDLERTHPTSVHRYDYVLAADVVYHRDFSDELLATMKHFCQPGTTVIWANKVRMESDLTFTENFQKAFHTSLLAEDGDMKIFMATSRDEEGEGEEVLEIQSLLREEEEEGGTEEAEETEEQEKHNEENGSDVTEAERGDEEGERNEHTASDEDITGQELPKQTPAQHYRAPVWVPHVISSLSKDIYHYAGQDILIYESMDSFGAVMWPGALALCSFLDHNRETVNLQGKQVLELGAGTGLVAIVASLLGAAVTATDLPDVLSNLRANAMRNTRGRCRHLPKVEVLSWGYDLERTHPTSVHRYDYVLAADVVYHHDFLDELLATMKHFCQPGTTVIWSNKVRMESDLTFTENFQKAFHTSLLAEDGDMKIFMATSRERDRTGWINKTSAVV</sequence>
<feature type="compositionally biased region" description="Basic and acidic residues" evidence="17">
    <location>
        <begin position="638"/>
        <end position="647"/>
    </location>
</feature>
<keyword evidence="6" id="KW-0808">Transferase</keyword>
<reference evidence="20 21" key="1">
    <citation type="submission" date="2017-12" db="EMBL/GenBank/DDBJ databases">
        <title>Integrating genomic resources of turbot (Scophthalmus maximus) in depth evaluation of genetic and physical mapping variation across individuals.</title>
        <authorList>
            <person name="Martinez P."/>
        </authorList>
    </citation>
    <scope>NUCLEOTIDE SEQUENCE [LARGE SCALE GENOMIC DNA]</scope>
</reference>
<comment type="similarity">
    <text evidence="4">Belongs to the XPG/RAD2 endonuclease family. XPG subfamily.</text>
</comment>
<dbReference type="EMBL" id="CP026247">
    <property type="protein sequence ID" value="AWP01420.1"/>
    <property type="molecule type" value="Genomic_DNA"/>
</dbReference>
<gene>
    <name evidence="20" type="ORF">SMAX5B_012367</name>
</gene>
<dbReference type="CDD" id="cd02440">
    <property type="entry name" value="AdoMet_MTases"/>
    <property type="match status" value="2"/>
</dbReference>
<dbReference type="InterPro" id="IPR006086">
    <property type="entry name" value="XPG-I_dom"/>
</dbReference>
<evidence type="ECO:0000256" key="14">
    <source>
        <dbReference type="ARBA" id="ARBA00023125"/>
    </source>
</evidence>
<keyword evidence="14" id="KW-0238">DNA-binding</keyword>
<dbReference type="FunFam" id="3.40.50.1010:FF:000022">
    <property type="entry name" value="DNA repair protein complementing XP-G cells homolog"/>
    <property type="match status" value="1"/>
</dbReference>
<feature type="compositionally biased region" description="Polar residues" evidence="17">
    <location>
        <begin position="307"/>
        <end position="317"/>
    </location>
</feature>
<dbReference type="PANTHER" id="PTHR16171:SF11">
    <property type="entry name" value="DNA EXCISION REPAIR PROTEIN ERCC-5"/>
    <property type="match status" value="1"/>
</dbReference>
<protein>
    <submittedName>
        <fullName evidence="20">Putative DNA repair protein complementing XP-G cells</fullName>
    </submittedName>
</protein>
<feature type="compositionally biased region" description="Polar residues" evidence="17">
    <location>
        <begin position="1082"/>
        <end position="1095"/>
    </location>
</feature>
<proteinExistence type="inferred from homology"/>
<feature type="compositionally biased region" description="Acidic residues" evidence="17">
    <location>
        <begin position="1359"/>
        <end position="1374"/>
    </location>
</feature>
<dbReference type="Pfam" id="PF00867">
    <property type="entry name" value="XPG_I"/>
    <property type="match status" value="1"/>
</dbReference>
<feature type="region of interest" description="Disordered" evidence="17">
    <location>
        <begin position="1122"/>
        <end position="1149"/>
    </location>
</feature>
<keyword evidence="11" id="KW-0227">DNA damage</keyword>
<evidence type="ECO:0000256" key="16">
    <source>
        <dbReference type="ARBA" id="ARBA00023242"/>
    </source>
</evidence>
<dbReference type="PANTHER" id="PTHR16171">
    <property type="entry name" value="DNA REPAIR PROTEIN COMPLEMENTING XP-G CELLS-RELATED"/>
    <property type="match status" value="1"/>
</dbReference>
<dbReference type="GO" id="GO:0006289">
    <property type="term" value="P:nucleotide-excision repair"/>
    <property type="evidence" value="ECO:0007669"/>
    <property type="project" value="InterPro"/>
</dbReference>
<evidence type="ECO:0000256" key="11">
    <source>
        <dbReference type="ARBA" id="ARBA00022763"/>
    </source>
</evidence>
<dbReference type="SMART" id="SM00484">
    <property type="entry name" value="XPGI"/>
    <property type="match status" value="1"/>
</dbReference>
<dbReference type="SUPFAM" id="SSF47807">
    <property type="entry name" value="5' to 3' exonuclease, C-terminal subdomain"/>
    <property type="match status" value="1"/>
</dbReference>
<evidence type="ECO:0000256" key="12">
    <source>
        <dbReference type="ARBA" id="ARBA00022801"/>
    </source>
</evidence>
<dbReference type="InterPro" id="IPR029063">
    <property type="entry name" value="SAM-dependent_MTases_sf"/>
</dbReference>
<comment type="subcellular location">
    <subcellularLocation>
        <location evidence="3">Chromosome</location>
    </subcellularLocation>
    <subcellularLocation>
        <location evidence="2">Nucleus</location>
    </subcellularLocation>
</comment>
<feature type="compositionally biased region" description="Basic and acidic residues" evidence="17">
    <location>
        <begin position="353"/>
        <end position="362"/>
    </location>
</feature>
<dbReference type="GO" id="GO:0009411">
    <property type="term" value="P:response to UV"/>
    <property type="evidence" value="ECO:0007669"/>
    <property type="project" value="UniProtKB-ARBA"/>
</dbReference>
<accession>A0A2U9BC77</accession>
<feature type="region of interest" description="Disordered" evidence="17">
    <location>
        <begin position="1003"/>
        <end position="1057"/>
    </location>
</feature>
<keyword evidence="21" id="KW-1185">Reference proteome</keyword>
<dbReference type="InterPro" id="IPR036279">
    <property type="entry name" value="5-3_exonuclease_C_sf"/>
</dbReference>
<dbReference type="InterPro" id="IPR008918">
    <property type="entry name" value="HhH2"/>
</dbReference>
<dbReference type="SMART" id="SM00485">
    <property type="entry name" value="XPGN"/>
    <property type="match status" value="1"/>
</dbReference>
<feature type="compositionally biased region" description="Polar residues" evidence="17">
    <location>
        <begin position="431"/>
        <end position="440"/>
    </location>
</feature>
<dbReference type="CDD" id="cd09868">
    <property type="entry name" value="PIN_XPG_RAD2"/>
    <property type="match status" value="2"/>
</dbReference>
<evidence type="ECO:0000256" key="17">
    <source>
        <dbReference type="SAM" id="MobiDB-lite"/>
    </source>
</evidence>
<dbReference type="SUPFAM" id="SSF88723">
    <property type="entry name" value="PIN domain-like"/>
    <property type="match status" value="1"/>
</dbReference>
<dbReference type="InterPro" id="IPR029060">
    <property type="entry name" value="PIN-like_dom_sf"/>
</dbReference>
<evidence type="ECO:0000256" key="2">
    <source>
        <dbReference type="ARBA" id="ARBA00004123"/>
    </source>
</evidence>
<evidence type="ECO:0000256" key="13">
    <source>
        <dbReference type="ARBA" id="ARBA00022842"/>
    </source>
</evidence>
<evidence type="ECO:0000256" key="7">
    <source>
        <dbReference type="ARBA" id="ARBA00022691"/>
    </source>
</evidence>
<evidence type="ECO:0000313" key="21">
    <source>
        <dbReference type="Proteomes" id="UP000246464"/>
    </source>
</evidence>
<feature type="region of interest" description="Disordered" evidence="17">
    <location>
        <begin position="1072"/>
        <end position="1107"/>
    </location>
</feature>
<feature type="region of interest" description="Disordered" evidence="17">
    <location>
        <begin position="306"/>
        <end position="485"/>
    </location>
</feature>
<evidence type="ECO:0000256" key="1">
    <source>
        <dbReference type="ARBA" id="ARBA00001946"/>
    </source>
</evidence>
<dbReference type="GO" id="GO:0003697">
    <property type="term" value="F:single-stranded DNA binding"/>
    <property type="evidence" value="ECO:0007669"/>
    <property type="project" value="InterPro"/>
</dbReference>
<feature type="region of interest" description="Disordered" evidence="17">
    <location>
        <begin position="1609"/>
        <end position="1671"/>
    </location>
</feature>
<evidence type="ECO:0000256" key="6">
    <source>
        <dbReference type="ARBA" id="ARBA00022603"/>
    </source>
</evidence>
<feature type="compositionally biased region" description="Polar residues" evidence="17">
    <location>
        <begin position="267"/>
        <end position="285"/>
    </location>
</feature>
<feature type="region of interest" description="Disordered" evidence="17">
    <location>
        <begin position="153"/>
        <end position="184"/>
    </location>
</feature>
<dbReference type="GO" id="GO:0032259">
    <property type="term" value="P:methylation"/>
    <property type="evidence" value="ECO:0007669"/>
    <property type="project" value="UniProtKB-KW"/>
</dbReference>
<dbReference type="PRINTS" id="PR00066">
    <property type="entry name" value="XRODRMPGMNTG"/>
</dbReference>
<comment type="cofactor">
    <cofactor evidence="1">
        <name>Mg(2+)</name>
        <dbReference type="ChEBI" id="CHEBI:18420"/>
    </cofactor>
</comment>
<feature type="compositionally biased region" description="Basic and acidic residues" evidence="17">
    <location>
        <begin position="681"/>
        <end position="695"/>
    </location>
</feature>
<keyword evidence="15" id="KW-0234">DNA repair</keyword>
<dbReference type="Gene3D" id="1.10.150.20">
    <property type="entry name" value="5' to 3' exonuclease, C-terminal subdomain"/>
    <property type="match status" value="1"/>
</dbReference>
<keyword evidence="6" id="KW-0489">Methyltransferase</keyword>